<proteinExistence type="predicted"/>
<feature type="compositionally biased region" description="Basic and acidic residues" evidence="1">
    <location>
        <begin position="216"/>
        <end position="232"/>
    </location>
</feature>
<dbReference type="PROSITE" id="PS51508">
    <property type="entry name" value="CKK"/>
    <property type="match status" value="1"/>
</dbReference>
<sequence length="1219" mass="133123">MSMSKKKTLPPTASLATCLNFAARVLSSSASVQEICTKPVLAPMVVEAHRYGQQVLKHLDPAPSADVRELLRVLQSVQSNHLSALARLEVADLTWDFEGIVADTLEMELEELNDRATTNTADTCVVLSASSHSSTNGQAVIWFPKENYDGSRNEGDKQKPVKGQQILLYICPGRVKVVKSVGDLVKKLYDELPAIRDNGARYNVWAVYIGDSRVGNQHEHDSLPSELSRSKDSVASQVVSAKDLNDTADTATPMPTHMETNKKFTEPTKTNSDDDVPVKSGLSTESSNIIENHTVNDDSLSACSEPQYGAILHREDVQPPLSRSADCQANTKSQAPLGSIFSFGVDKIRSAEVMQSSLLHGSEMDTRGEDSNRETECSENDTDRAESDADCIGDNRIHPPWKITYVSSSVSNFTAENCVDSDNNDVGLGIRLQQGLAWQSCDGKVLRTSVRPQAMMVAPEIVLAECREISGASNQEGPEHSSVSYEPGLAEAVPRISAASQSLDLVTPQGASKEALSCSVLQQQVISLESEDISIFRFGCDSNDIQKENEHTERFSPKMIASAELAISGQHADDGQASKVDKDDTEENNAISGENASPVVIDNIQLPKCPDVPKQTEDHVISTPKPKSARVNYKDKLGARVWWELEYTARKLEREEMLERRGQASRYRSSNHVTNSTGLSRQIVRDTASQRLEPTGWLKRNRPGKQSEVLVPPADSCEKGNGARSNDKDDSFYAEPASTDPIIGAVVSRSTRTVPDFQGEEETRFEQPLAIPLSPSSSLENRNRCTDLYPYSTEVEQENKADVAAEVSTSVKNPDVEHIFHLQAGSNRHLKHSAVQDAPPFVVSLRCPPDHSEDNLDGSRLSMACVTSDSVVAPTARSSFPRSSAPEAVAPNCQYDEEAEAHTIWASAQPSYDRDRTMRFQQIVGDEAPDVTETIAPVPFTVRGRVPIRPHRAPSKVAMRAEAEAPSSASASNTPEPSPGAGRTPSPDEGAQPFSRALADVAPTRQPAAPQPVATFIALAEDAPRRSPAASRHERLDALRQKKLRKLQQARDASAQQHKQKRHQRHIPRPPSLASAAYSKKASNRRLLQNALEFTLLAGGSMARERARALQALARSPCDNFVVLLKSAKELQFRALYESHVERDSATRIFSVLPATSSRAPLELGSSDLVSQFFRYSSAKKQFVPVATRSFTVATDACALTEQLALRGKARSSAIARLL</sequence>
<protein>
    <submittedName>
        <fullName evidence="3">Unnamed protein product</fullName>
    </submittedName>
</protein>
<feature type="compositionally biased region" description="Low complexity" evidence="1">
    <location>
        <begin position="964"/>
        <end position="975"/>
    </location>
</feature>
<feature type="region of interest" description="Disordered" evidence="1">
    <location>
        <begin position="215"/>
        <end position="282"/>
    </location>
</feature>
<comment type="caution">
    <text evidence="3">The sequence shown here is derived from an EMBL/GenBank/DDBJ whole genome shotgun (WGS) entry which is preliminary data.</text>
</comment>
<keyword evidence="4" id="KW-1185">Reference proteome</keyword>
<accession>A0A9W6Y1Z9</accession>
<feature type="region of interest" description="Disordered" evidence="1">
    <location>
        <begin position="357"/>
        <end position="392"/>
    </location>
</feature>
<dbReference type="SUPFAM" id="SSF50346">
    <property type="entry name" value="PRC-barrel domain"/>
    <property type="match status" value="1"/>
</dbReference>
<dbReference type="InterPro" id="IPR038209">
    <property type="entry name" value="CKK_dom_sf"/>
</dbReference>
<feature type="region of interest" description="Disordered" evidence="1">
    <location>
        <begin position="946"/>
        <end position="993"/>
    </location>
</feature>
<name>A0A9W6Y1Z9_9STRA</name>
<dbReference type="PANTHER" id="PTHR21595:SF0">
    <property type="entry name" value="PATRONIN"/>
    <property type="match status" value="1"/>
</dbReference>
<evidence type="ECO:0000259" key="2">
    <source>
        <dbReference type="PROSITE" id="PS51508"/>
    </source>
</evidence>
<evidence type="ECO:0000313" key="3">
    <source>
        <dbReference type="EMBL" id="GMF53198.1"/>
    </source>
</evidence>
<dbReference type="PANTHER" id="PTHR21595">
    <property type="entry name" value="PATRONIN"/>
    <property type="match status" value="1"/>
</dbReference>
<dbReference type="Proteomes" id="UP001165121">
    <property type="component" value="Unassembled WGS sequence"/>
</dbReference>
<feature type="compositionally biased region" description="Basic residues" evidence="1">
    <location>
        <begin position="1058"/>
        <end position="1068"/>
    </location>
</feature>
<dbReference type="Pfam" id="PF08683">
    <property type="entry name" value="CAMSAP_CKK"/>
    <property type="match status" value="1"/>
</dbReference>
<feature type="compositionally biased region" description="Basic and acidic residues" evidence="1">
    <location>
        <begin position="571"/>
        <end position="582"/>
    </location>
</feature>
<evidence type="ECO:0000313" key="4">
    <source>
        <dbReference type="Proteomes" id="UP001165121"/>
    </source>
</evidence>
<feature type="region of interest" description="Disordered" evidence="1">
    <location>
        <begin position="659"/>
        <end position="737"/>
    </location>
</feature>
<gene>
    <name evidence="3" type="ORF">Pfra01_002193300</name>
</gene>
<dbReference type="GO" id="GO:0005516">
    <property type="term" value="F:calmodulin binding"/>
    <property type="evidence" value="ECO:0007669"/>
    <property type="project" value="InterPro"/>
</dbReference>
<dbReference type="Gene3D" id="3.10.20.360">
    <property type="entry name" value="CKK domain"/>
    <property type="match status" value="1"/>
</dbReference>
<feature type="domain" description="CKK" evidence="2">
    <location>
        <begin position="1072"/>
        <end position="1217"/>
    </location>
</feature>
<feature type="compositionally biased region" description="Polar residues" evidence="1">
    <location>
        <begin position="666"/>
        <end position="680"/>
    </location>
</feature>
<reference evidence="3" key="1">
    <citation type="submission" date="2023-04" db="EMBL/GenBank/DDBJ databases">
        <title>Phytophthora fragariaefolia NBRC 109709.</title>
        <authorList>
            <person name="Ichikawa N."/>
            <person name="Sato H."/>
            <person name="Tonouchi N."/>
        </authorList>
    </citation>
    <scope>NUCLEOTIDE SEQUENCE</scope>
    <source>
        <strain evidence="3">NBRC 109709</strain>
    </source>
</reference>
<dbReference type="GO" id="GO:0008017">
    <property type="term" value="F:microtubule binding"/>
    <property type="evidence" value="ECO:0007669"/>
    <property type="project" value="InterPro"/>
</dbReference>
<feature type="compositionally biased region" description="Basic and acidic residues" evidence="1">
    <location>
        <begin position="362"/>
        <end position="392"/>
    </location>
</feature>
<dbReference type="OrthoDB" id="2125658at2759"/>
<dbReference type="SMART" id="SM01051">
    <property type="entry name" value="CAMSAP_CKK"/>
    <property type="match status" value="1"/>
</dbReference>
<organism evidence="3 4">
    <name type="scientific">Phytophthora fragariaefolia</name>
    <dbReference type="NCBI Taxonomy" id="1490495"/>
    <lineage>
        <taxon>Eukaryota</taxon>
        <taxon>Sar</taxon>
        <taxon>Stramenopiles</taxon>
        <taxon>Oomycota</taxon>
        <taxon>Peronosporomycetes</taxon>
        <taxon>Peronosporales</taxon>
        <taxon>Peronosporaceae</taxon>
        <taxon>Phytophthora</taxon>
    </lineage>
</organism>
<dbReference type="InterPro" id="IPR014797">
    <property type="entry name" value="CKK_CAMSAP"/>
</dbReference>
<dbReference type="AlphaFoldDB" id="A0A9W6Y1Z9"/>
<feature type="region of interest" description="Disordered" evidence="1">
    <location>
        <begin position="1044"/>
        <end position="1080"/>
    </location>
</feature>
<dbReference type="EMBL" id="BSXT01003246">
    <property type="protein sequence ID" value="GMF53198.1"/>
    <property type="molecule type" value="Genomic_DNA"/>
</dbReference>
<evidence type="ECO:0000256" key="1">
    <source>
        <dbReference type="SAM" id="MobiDB-lite"/>
    </source>
</evidence>
<dbReference type="InterPro" id="IPR032940">
    <property type="entry name" value="CAMSAP"/>
</dbReference>
<dbReference type="InterPro" id="IPR011033">
    <property type="entry name" value="PRC_barrel-like_sf"/>
</dbReference>
<feature type="region of interest" description="Disordered" evidence="1">
    <location>
        <begin position="570"/>
        <end position="597"/>
    </location>
</feature>